<reference evidence="8 9" key="1">
    <citation type="submission" date="2016-11" db="EMBL/GenBank/DDBJ databases">
        <title>Comparative genomics of Bartonella apis.</title>
        <authorList>
            <person name="Engel P."/>
        </authorList>
    </citation>
    <scope>NUCLEOTIDE SEQUENCE [LARGE SCALE GENOMIC DNA]</scope>
    <source>
        <strain evidence="8 9">BBC0122</strain>
    </source>
</reference>
<dbReference type="GO" id="GO:0006276">
    <property type="term" value="P:plasmid maintenance"/>
    <property type="evidence" value="ECO:0007669"/>
    <property type="project" value="InterPro"/>
</dbReference>
<evidence type="ECO:0000313" key="9">
    <source>
        <dbReference type="Proteomes" id="UP000189632"/>
    </source>
</evidence>
<dbReference type="Proteomes" id="UP000189632">
    <property type="component" value="Chromosome"/>
</dbReference>
<keyword evidence="4" id="KW-0805">Transcription regulation</keyword>
<evidence type="ECO:0000256" key="3">
    <source>
        <dbReference type="ARBA" id="ARBA00022491"/>
    </source>
</evidence>
<dbReference type="GO" id="GO:0008657">
    <property type="term" value="F:DNA topoisomerase type II (double strand cut, ATP-hydrolyzing) inhibitor activity"/>
    <property type="evidence" value="ECO:0007669"/>
    <property type="project" value="InterPro"/>
</dbReference>
<evidence type="ECO:0000256" key="2">
    <source>
        <dbReference type="ARBA" id="ARBA00015075"/>
    </source>
</evidence>
<evidence type="ECO:0000256" key="5">
    <source>
        <dbReference type="ARBA" id="ARBA00023163"/>
    </source>
</evidence>
<evidence type="ECO:0000256" key="1">
    <source>
        <dbReference type="ARBA" id="ARBA00005230"/>
    </source>
</evidence>
<keyword evidence="5" id="KW-0804">Transcription</keyword>
<sequence>MVRFDVYKGHDKIFFLIVQADLLNSLKTKIVVPLVLYDEAPKPAGRLNPIFKIGGERYVMLTQFISSVPIKDLQDFVTNLSPSHDEITRALDTAFQGF</sequence>
<evidence type="ECO:0000256" key="4">
    <source>
        <dbReference type="ARBA" id="ARBA00023015"/>
    </source>
</evidence>
<keyword evidence="9" id="KW-1185">Reference proteome</keyword>
<proteinExistence type="inferred from homology"/>
<evidence type="ECO:0000256" key="7">
    <source>
        <dbReference type="ARBA" id="ARBA00033135"/>
    </source>
</evidence>
<keyword evidence="3" id="KW-0678">Repressor</keyword>
<gene>
    <name evidence="8" type="ORF">BBC0122_018720</name>
</gene>
<organism evidence="8 9">
    <name type="scientific">Bartonella choladocola</name>
    <dbReference type="NCBI Taxonomy" id="2750995"/>
    <lineage>
        <taxon>Bacteria</taxon>
        <taxon>Pseudomonadati</taxon>
        <taxon>Pseudomonadota</taxon>
        <taxon>Alphaproteobacteria</taxon>
        <taxon>Hyphomicrobiales</taxon>
        <taxon>Bartonellaceae</taxon>
        <taxon>Bartonella</taxon>
    </lineage>
</organism>
<evidence type="ECO:0000256" key="6">
    <source>
        <dbReference type="ARBA" id="ARBA00029628"/>
    </source>
</evidence>
<dbReference type="KEGG" id="bapi:BBC0122_018720"/>
<evidence type="ECO:0000313" key="8">
    <source>
        <dbReference type="EMBL" id="AQT47967.1"/>
    </source>
</evidence>
<dbReference type="AlphaFoldDB" id="A0A1U9MJ31"/>
<dbReference type="EMBL" id="CP015625">
    <property type="protein sequence ID" value="AQT47967.1"/>
    <property type="molecule type" value="Genomic_DNA"/>
</dbReference>
<dbReference type="InterPro" id="IPR002712">
    <property type="entry name" value="CcdB"/>
</dbReference>
<comment type="similarity">
    <text evidence="1">Belongs to the CcdB toxin family.</text>
</comment>
<protein>
    <recommendedName>
        <fullName evidence="2">Toxin CcdB</fullName>
    </recommendedName>
    <alternativeName>
        <fullName evidence="7">Cytotoxic protein CcdB</fullName>
    </alternativeName>
    <alternativeName>
        <fullName evidence="6">Protein LetD</fullName>
    </alternativeName>
</protein>
<dbReference type="OrthoDB" id="9813510at2"/>
<accession>A0A1U9MJ31</accession>
<dbReference type="RefSeq" id="WP_077993400.1">
    <property type="nucleotide sequence ID" value="NZ_CAXUOT020000003.1"/>
</dbReference>
<dbReference type="InterPro" id="IPR011067">
    <property type="entry name" value="Plasmid_toxin/cell-grow_inhib"/>
</dbReference>
<dbReference type="Gene3D" id="2.30.30.110">
    <property type="match status" value="1"/>
</dbReference>
<dbReference type="Pfam" id="PF01845">
    <property type="entry name" value="CcdB"/>
    <property type="match status" value="1"/>
</dbReference>
<name>A0A1U9MJ31_9HYPH</name>
<dbReference type="SUPFAM" id="SSF50118">
    <property type="entry name" value="Cell growth inhibitor/plasmid maintenance toxic component"/>
    <property type="match status" value="1"/>
</dbReference>